<dbReference type="InterPro" id="IPR003661">
    <property type="entry name" value="HisK_dim/P_dom"/>
</dbReference>
<dbReference type="CDD" id="cd16922">
    <property type="entry name" value="HATPase_EvgS-ArcB-TorS-like"/>
    <property type="match status" value="1"/>
</dbReference>
<dbReference type="Gene3D" id="2.60.40.10">
    <property type="entry name" value="Immunoglobulins"/>
    <property type="match status" value="1"/>
</dbReference>
<evidence type="ECO:0000256" key="2">
    <source>
        <dbReference type="ARBA" id="ARBA00012438"/>
    </source>
</evidence>
<dbReference type="EMBL" id="JAUHLI010000006">
    <property type="protein sequence ID" value="MEE2001277.1"/>
    <property type="molecule type" value="Genomic_DNA"/>
</dbReference>
<dbReference type="CDD" id="cd00082">
    <property type="entry name" value="HisKA"/>
    <property type="match status" value="1"/>
</dbReference>
<dbReference type="SUPFAM" id="SSF63829">
    <property type="entry name" value="Calcium-dependent phosphotriesterase"/>
    <property type="match status" value="2"/>
</dbReference>
<keyword evidence="3" id="KW-0597">Phosphoprotein</keyword>
<dbReference type="Pfam" id="PF02518">
    <property type="entry name" value="HATPase_c"/>
    <property type="match status" value="1"/>
</dbReference>
<comment type="caution">
    <text evidence="5">The sequence shown here is derived from an EMBL/GenBank/DDBJ whole genome shotgun (WGS) entry which is preliminary data.</text>
</comment>
<dbReference type="PROSITE" id="PS50109">
    <property type="entry name" value="HIS_KIN"/>
    <property type="match status" value="1"/>
</dbReference>
<dbReference type="PANTHER" id="PTHR43547">
    <property type="entry name" value="TWO-COMPONENT HISTIDINE KINASE"/>
    <property type="match status" value="1"/>
</dbReference>
<dbReference type="InterPro" id="IPR011110">
    <property type="entry name" value="Reg_prop"/>
</dbReference>
<name>A0ABU7J4I1_9GAMM</name>
<gene>
    <name evidence="5" type="ORF">QWY20_07415</name>
</gene>
<dbReference type="InterPro" id="IPR013783">
    <property type="entry name" value="Ig-like_fold"/>
</dbReference>
<dbReference type="EC" id="2.7.13.3" evidence="2"/>
<dbReference type="SMART" id="SM00387">
    <property type="entry name" value="HATPase_c"/>
    <property type="match status" value="1"/>
</dbReference>
<dbReference type="SUPFAM" id="SSF47384">
    <property type="entry name" value="Homodimeric domain of signal transducing histidine kinase"/>
    <property type="match status" value="1"/>
</dbReference>
<dbReference type="InterPro" id="IPR005467">
    <property type="entry name" value="His_kinase_dom"/>
</dbReference>
<evidence type="ECO:0000259" key="4">
    <source>
        <dbReference type="PROSITE" id="PS50109"/>
    </source>
</evidence>
<dbReference type="PRINTS" id="PR00344">
    <property type="entry name" value="BCTRLSENSOR"/>
</dbReference>
<organism evidence="5 6">
    <name type="scientific">Alkalimonas cellulosilytica</name>
    <dbReference type="NCBI Taxonomy" id="3058395"/>
    <lineage>
        <taxon>Bacteria</taxon>
        <taxon>Pseudomonadati</taxon>
        <taxon>Pseudomonadota</taxon>
        <taxon>Gammaproteobacteria</taxon>
        <taxon>Alkalimonas</taxon>
    </lineage>
</organism>
<proteinExistence type="predicted"/>
<dbReference type="InterPro" id="IPR011123">
    <property type="entry name" value="Y_Y_Y"/>
</dbReference>
<dbReference type="Pfam" id="PF07494">
    <property type="entry name" value="Reg_prop"/>
    <property type="match status" value="2"/>
</dbReference>
<dbReference type="GO" id="GO:0005524">
    <property type="term" value="F:ATP binding"/>
    <property type="evidence" value="ECO:0007669"/>
    <property type="project" value="UniProtKB-KW"/>
</dbReference>
<accession>A0ABU7J4I1</accession>
<keyword evidence="6" id="KW-1185">Reference proteome</keyword>
<dbReference type="InterPro" id="IPR003594">
    <property type="entry name" value="HATPase_dom"/>
</dbReference>
<keyword evidence="5" id="KW-0067">ATP-binding</keyword>
<evidence type="ECO:0000256" key="1">
    <source>
        <dbReference type="ARBA" id="ARBA00000085"/>
    </source>
</evidence>
<evidence type="ECO:0000313" key="5">
    <source>
        <dbReference type="EMBL" id="MEE2001277.1"/>
    </source>
</evidence>
<dbReference type="RefSeq" id="WP_330128380.1">
    <property type="nucleotide sequence ID" value="NZ_JAUHLI010000006.1"/>
</dbReference>
<dbReference type="SUPFAM" id="SSF55874">
    <property type="entry name" value="ATPase domain of HSP90 chaperone/DNA topoisomerase II/histidine kinase"/>
    <property type="match status" value="1"/>
</dbReference>
<dbReference type="Pfam" id="PF00512">
    <property type="entry name" value="HisKA"/>
    <property type="match status" value="1"/>
</dbReference>
<sequence>MNRAFATLLALFILLLPFAVQGTINRIGIDDGLPNTTIFAIQQDELGFIWLGTTDSGLLRFDGYQFIQVPLLTEQEATEEPFTDVGVLLLDSQQQLWAGTWGQGVSRLDPSRTKLSRFLADGYQVQSLLEAEDGAIWVGTTAGLFRIAVDGHISQIGQADSEQPLLHQRVWSLAKGDQGDIWVGTSQGVHRWHASTGLQPGRPLFAEASSSSRRNEARSLYFGRHQLWVGSRSGLLAFEPESWQQLLYPVPGEGDYDFPPILNTIYPISSELIVIGSYEGLFQFNLSTNSYQLFRQQSALLPSLNVRSVLLDQTGVLWLGTRDGGLYHTRFARSAFHDISLSHLPEWERRDELSIQSLDASQPGILWFGTSERLYRMQLVSGHITSYETTARVNRIVSSDYGDTYIATEAGLFRYLPEQDQIVPYREPFAGFASTPIIRDMVILPDSSFWFGLWGQGVLYYHQNSGVKRHFVEDFQRRRANEVVQALYAMPDGQVWAGTRYNGLYLLDAELGVVEQLNVTNNPWLPSNTIQCISRDAKGVLIACTNRGTLFWQPENDHYKVLYASDGLASDHMLGVLYLDERTWLLSAHGLSLIAPEFKNIVTFTRKDGLSATELNAGAISAAADGHLYFGTLRGLSKAEPGQLWVNQQAPKPMVTAYRINHGELMPVFTEPAQTMLQLQPGQNSLELHFSAMDFHDVSRNQYRYRLHGFEEDWIYAAERSTAFYSNLPPGRYQFAVMASNNHGMISEKVIALQLEILPHWWQKRRYQLLLFVLLLLFGLVAHWYRLQHIRQVNRLLQQSIAEKGEAQQLLESKVNERTKALEQSSMALSLRTRQLEKSMQQLSQSNQQLKQLNQIKDEFISTVSHELRTPLTSIRGALSLIDNNIVTPEQPSYAELVGSALRNSERLSELINDLLDVQKFAAGKMSLKTENILLSALVKDAIAGIAEYARRFDVSISSHQLETASQVLGDSMRLRQVLDNLLSNAIKFSPPGSEVCVCLERKAAWLQVTVADQGCGISEDFKARVFEKFAQADASDSKQVQGSGLGLVICKSIVEAHGGEIGFEPNHPHGTCFWFRLPFVPDSNKN</sequence>
<evidence type="ECO:0000313" key="6">
    <source>
        <dbReference type="Proteomes" id="UP001336314"/>
    </source>
</evidence>
<dbReference type="InterPro" id="IPR015943">
    <property type="entry name" value="WD40/YVTN_repeat-like_dom_sf"/>
</dbReference>
<dbReference type="InterPro" id="IPR036890">
    <property type="entry name" value="HATPase_C_sf"/>
</dbReference>
<dbReference type="InterPro" id="IPR036097">
    <property type="entry name" value="HisK_dim/P_sf"/>
</dbReference>
<dbReference type="Proteomes" id="UP001336314">
    <property type="component" value="Unassembled WGS sequence"/>
</dbReference>
<dbReference type="Gene3D" id="1.10.287.130">
    <property type="match status" value="1"/>
</dbReference>
<dbReference type="Gene3D" id="2.130.10.10">
    <property type="entry name" value="YVTN repeat-like/Quinoprotein amine dehydrogenase"/>
    <property type="match status" value="3"/>
</dbReference>
<reference evidence="5 6" key="1">
    <citation type="submission" date="2023-07" db="EMBL/GenBank/DDBJ databases">
        <title>Alkalimonas sp., MEB108 novel, alkaliphilic bacterium isolated from Lonar Lake, India.</title>
        <authorList>
            <person name="Joshi A."/>
            <person name="Thite S."/>
        </authorList>
    </citation>
    <scope>NUCLEOTIDE SEQUENCE [LARGE SCALE GENOMIC DNA]</scope>
    <source>
        <strain evidence="5 6">MEB108</strain>
    </source>
</reference>
<dbReference type="InterPro" id="IPR004358">
    <property type="entry name" value="Sig_transdc_His_kin-like_C"/>
</dbReference>
<dbReference type="Pfam" id="PF07495">
    <property type="entry name" value="Y_Y_Y"/>
    <property type="match status" value="1"/>
</dbReference>
<protein>
    <recommendedName>
        <fullName evidence="2">histidine kinase</fullName>
        <ecNumber evidence="2">2.7.13.3</ecNumber>
    </recommendedName>
</protein>
<dbReference type="PANTHER" id="PTHR43547:SF2">
    <property type="entry name" value="HYBRID SIGNAL TRANSDUCTION HISTIDINE KINASE C"/>
    <property type="match status" value="1"/>
</dbReference>
<feature type="domain" description="Histidine kinase" evidence="4">
    <location>
        <begin position="863"/>
        <end position="1082"/>
    </location>
</feature>
<keyword evidence="5" id="KW-0547">Nucleotide-binding</keyword>
<evidence type="ECO:0000256" key="3">
    <source>
        <dbReference type="ARBA" id="ARBA00022553"/>
    </source>
</evidence>
<dbReference type="Gene3D" id="3.30.565.10">
    <property type="entry name" value="Histidine kinase-like ATPase, C-terminal domain"/>
    <property type="match status" value="1"/>
</dbReference>
<dbReference type="SMART" id="SM00388">
    <property type="entry name" value="HisKA"/>
    <property type="match status" value="1"/>
</dbReference>
<comment type="catalytic activity">
    <reaction evidence="1">
        <text>ATP + protein L-histidine = ADP + protein N-phospho-L-histidine.</text>
        <dbReference type="EC" id="2.7.13.3"/>
    </reaction>
</comment>